<comment type="caution">
    <text evidence="3">The sequence shown here is derived from an EMBL/GenBank/DDBJ whole genome shotgun (WGS) entry which is preliminary data.</text>
</comment>
<accession>A0AAU9IZU2</accession>
<feature type="coiled-coil region" evidence="1">
    <location>
        <begin position="400"/>
        <end position="459"/>
    </location>
</feature>
<dbReference type="Proteomes" id="UP001162131">
    <property type="component" value="Unassembled WGS sequence"/>
</dbReference>
<keyword evidence="4" id="KW-1185">Reference proteome</keyword>
<feature type="region of interest" description="Disordered" evidence="2">
    <location>
        <begin position="325"/>
        <end position="352"/>
    </location>
</feature>
<evidence type="ECO:0000313" key="4">
    <source>
        <dbReference type="Proteomes" id="UP001162131"/>
    </source>
</evidence>
<keyword evidence="1" id="KW-0175">Coiled coil</keyword>
<organism evidence="3 4">
    <name type="scientific">Blepharisma stoltei</name>
    <dbReference type="NCBI Taxonomy" id="1481888"/>
    <lineage>
        <taxon>Eukaryota</taxon>
        <taxon>Sar</taxon>
        <taxon>Alveolata</taxon>
        <taxon>Ciliophora</taxon>
        <taxon>Postciliodesmatophora</taxon>
        <taxon>Heterotrichea</taxon>
        <taxon>Heterotrichida</taxon>
        <taxon>Blepharismidae</taxon>
        <taxon>Blepharisma</taxon>
    </lineage>
</organism>
<feature type="compositionally biased region" description="Basic residues" evidence="2">
    <location>
        <begin position="582"/>
        <end position="592"/>
    </location>
</feature>
<name>A0AAU9IZU2_9CILI</name>
<proteinExistence type="predicted"/>
<evidence type="ECO:0000256" key="1">
    <source>
        <dbReference type="SAM" id="Coils"/>
    </source>
</evidence>
<gene>
    <name evidence="3" type="ORF">BSTOLATCC_MIC25328</name>
</gene>
<feature type="region of interest" description="Disordered" evidence="2">
    <location>
        <begin position="582"/>
        <end position="605"/>
    </location>
</feature>
<dbReference type="AlphaFoldDB" id="A0AAU9IZU2"/>
<sequence length="605" mass="70680">MRTLVTELIEPSIQRIGKEKETIEKILTKQKDTRKRLKTAESLFGSGEHKSGWMMTIETQIRYLVENFADHKEEIKNALSLSKRQFDDLIIQFKTVKNSFAELDVKVKENNETISALDSKLDSNYKTLTEYLDASKQDLKETYDNMMAATMRSQKTAESASTRVSDIHSRINDLSTYQEKLSSAQREFAIQIQKIQQEKCSVEQLLTETHKHSSRIEEAYTVNRRLEDQFIELIRYIDIYLPDEVQISVSDNLYTFLDDVQMIKWIQFEEERRKDIRKKATDFDNHSNLRGIMRKAVENAKRSDTRTEEIRYGLLKLRHQTIEEQKPKEEEIKQPKEIFKRSQPKNEEPSKEDMKTVKKFFLDDDTWRKAISDEIKLMRELISHEQLKIETSSKEIVNIKIEMKAKFDEMKIDIEVMQNEYVDLDKRIKSADLIVEKGNAELRNKVNSVNEQLKELGKIIPNLVEFDLMACSALLYSNEDEGINSKEISPKNKETRESTINLPSISSKRSSYLEVEGLKPSSQLPKLDITKLIAGYFSSAQCKFENTIYSRKSLIDKMENLIRPIWFSIFSQIPEMIAKKHFKKGNKSKHRQNLSFSVSKDADNV</sequence>
<dbReference type="EMBL" id="CAJZBQ010000024">
    <property type="protein sequence ID" value="CAG9320090.1"/>
    <property type="molecule type" value="Genomic_DNA"/>
</dbReference>
<reference evidence="3" key="1">
    <citation type="submission" date="2021-09" db="EMBL/GenBank/DDBJ databases">
        <authorList>
            <consortium name="AG Swart"/>
            <person name="Singh M."/>
            <person name="Singh A."/>
            <person name="Seah K."/>
            <person name="Emmerich C."/>
        </authorList>
    </citation>
    <scope>NUCLEOTIDE SEQUENCE</scope>
    <source>
        <strain evidence="3">ATCC30299</strain>
    </source>
</reference>
<protein>
    <submittedName>
        <fullName evidence="3">Uncharacterized protein</fullName>
    </submittedName>
</protein>
<evidence type="ECO:0000313" key="3">
    <source>
        <dbReference type="EMBL" id="CAG9320090.1"/>
    </source>
</evidence>
<evidence type="ECO:0000256" key="2">
    <source>
        <dbReference type="SAM" id="MobiDB-lite"/>
    </source>
</evidence>